<dbReference type="Pfam" id="PF08378">
    <property type="entry name" value="NERD"/>
    <property type="match status" value="1"/>
</dbReference>
<gene>
    <name evidence="2" type="ORF">EAH69_09290</name>
</gene>
<evidence type="ECO:0000259" key="1">
    <source>
        <dbReference type="PROSITE" id="PS50965"/>
    </source>
</evidence>
<keyword evidence="3" id="KW-1185">Reference proteome</keyword>
<organism evidence="2 3">
    <name type="scientific">Faecalibacter macacae</name>
    <dbReference type="NCBI Taxonomy" id="1859289"/>
    <lineage>
        <taxon>Bacteria</taxon>
        <taxon>Pseudomonadati</taxon>
        <taxon>Bacteroidota</taxon>
        <taxon>Flavobacteriia</taxon>
        <taxon>Flavobacteriales</taxon>
        <taxon>Weeksellaceae</taxon>
        <taxon>Faecalibacter</taxon>
    </lineage>
</organism>
<dbReference type="InterPro" id="IPR011528">
    <property type="entry name" value="NERD"/>
</dbReference>
<dbReference type="AlphaFoldDB" id="A0A3L9M650"/>
<dbReference type="Proteomes" id="UP000275348">
    <property type="component" value="Unassembled WGS sequence"/>
</dbReference>
<evidence type="ECO:0000313" key="2">
    <source>
        <dbReference type="EMBL" id="RLZ08707.1"/>
    </source>
</evidence>
<dbReference type="EMBL" id="RDOJ01000012">
    <property type="protein sequence ID" value="RLZ08707.1"/>
    <property type="molecule type" value="Genomic_DNA"/>
</dbReference>
<name>A0A3L9M650_9FLAO</name>
<comment type="caution">
    <text evidence="2">The sequence shown here is derived from an EMBL/GenBank/DDBJ whole genome shotgun (WGS) entry which is preliminary data.</text>
</comment>
<reference evidence="2 3" key="1">
    <citation type="submission" date="2018-10" db="EMBL/GenBank/DDBJ databases">
        <authorList>
            <person name="Chen X."/>
        </authorList>
    </citation>
    <scope>NUCLEOTIDE SEQUENCE [LARGE SCALE GENOMIC DNA]</scope>
    <source>
        <strain evidence="2 3">YIM 102668</strain>
    </source>
</reference>
<sequence length="191" mass="22519">MGFVIFIILIIAMLYLVFFPPSSAKILGNIGEREVRKKLKKLDKNRYTIFNDVVFDIKGKSSQIDHIIVSDYGIFVIETKNYKGSIYGSEYNEYWTQYLYKKKFKLYNPIKQNQGHIYAMHYVLKGLLPIDFYSIIVFTERADLKIKSNTPVIYSNRLLKVFKTYDEIKLNIYMKQAIIDTINKHNLNSNK</sequence>
<dbReference type="RefSeq" id="WP_121934926.1">
    <property type="nucleotide sequence ID" value="NZ_RDOJ01000012.1"/>
</dbReference>
<protein>
    <submittedName>
        <fullName evidence="2">NERD domain-containing protein</fullName>
    </submittedName>
</protein>
<dbReference type="OrthoDB" id="9813328at2"/>
<accession>A0A3L9M650</accession>
<evidence type="ECO:0000313" key="3">
    <source>
        <dbReference type="Proteomes" id="UP000275348"/>
    </source>
</evidence>
<feature type="domain" description="NERD" evidence="1">
    <location>
        <begin position="27"/>
        <end position="143"/>
    </location>
</feature>
<dbReference type="PROSITE" id="PS50965">
    <property type="entry name" value="NERD"/>
    <property type="match status" value="1"/>
</dbReference>
<proteinExistence type="predicted"/>